<evidence type="ECO:0000256" key="2">
    <source>
        <dbReference type="ARBA" id="ARBA00002106"/>
    </source>
</evidence>
<dbReference type="GO" id="GO:0050333">
    <property type="term" value="F:thiamine triphosphate phosphatase activity"/>
    <property type="evidence" value="ECO:0007669"/>
    <property type="project" value="UniProtKB-EC"/>
</dbReference>
<dbReference type="Gene3D" id="2.40.320.10">
    <property type="entry name" value="Hypothetical Protein Pfu-838710-001"/>
    <property type="match status" value="1"/>
</dbReference>
<evidence type="ECO:0000256" key="3">
    <source>
        <dbReference type="ARBA" id="ARBA00004496"/>
    </source>
</evidence>
<dbReference type="Proteomes" id="UP000236546">
    <property type="component" value="Unassembled WGS sequence"/>
</dbReference>
<comment type="caution">
    <text evidence="15">The sequence shown here is derived from an EMBL/GenBank/DDBJ whole genome shotgun (WGS) entry which is preliminary data.</text>
</comment>
<dbReference type="Pfam" id="PF01928">
    <property type="entry name" value="CYTH"/>
    <property type="match status" value="1"/>
</dbReference>
<dbReference type="GO" id="GO:0000287">
    <property type="term" value="F:magnesium ion binding"/>
    <property type="evidence" value="ECO:0007669"/>
    <property type="project" value="TreeGrafter"/>
</dbReference>
<comment type="similarity">
    <text evidence="4">Belongs to the ThTPase family.</text>
</comment>
<dbReference type="AlphaFoldDB" id="A0A2K0T9R2"/>
<dbReference type="SUPFAM" id="SSF55154">
    <property type="entry name" value="CYTH-like phosphatases"/>
    <property type="match status" value="1"/>
</dbReference>
<dbReference type="InterPro" id="IPR023577">
    <property type="entry name" value="CYTH_domain"/>
</dbReference>
<name>A0A2K0T9R2_9HYPO</name>
<gene>
    <name evidence="15" type="ORF">TGAMA5MH_05950</name>
</gene>
<dbReference type="GO" id="GO:0042357">
    <property type="term" value="P:thiamine diphosphate metabolic process"/>
    <property type="evidence" value="ECO:0007669"/>
    <property type="project" value="TreeGrafter"/>
</dbReference>
<keyword evidence="11" id="KW-0460">Magnesium</keyword>
<comment type="function">
    <text evidence="2">Hydrolase highly specific for thiamine triphosphate (ThTP).</text>
</comment>
<evidence type="ECO:0000256" key="10">
    <source>
        <dbReference type="ARBA" id="ARBA00022801"/>
    </source>
</evidence>
<comment type="subunit">
    <text evidence="5">Monomer.</text>
</comment>
<dbReference type="PANTHER" id="PTHR14586">
    <property type="entry name" value="THIAMINE-TRIPHOSPHATASE"/>
    <property type="match status" value="1"/>
</dbReference>
<organism evidence="15 16">
    <name type="scientific">Trichoderma gamsii</name>
    <dbReference type="NCBI Taxonomy" id="398673"/>
    <lineage>
        <taxon>Eukaryota</taxon>
        <taxon>Fungi</taxon>
        <taxon>Dikarya</taxon>
        <taxon>Ascomycota</taxon>
        <taxon>Pezizomycotina</taxon>
        <taxon>Sordariomycetes</taxon>
        <taxon>Hypocreomycetidae</taxon>
        <taxon>Hypocreales</taxon>
        <taxon>Hypocreaceae</taxon>
        <taxon>Trichoderma</taxon>
    </lineage>
</organism>
<evidence type="ECO:0000256" key="8">
    <source>
        <dbReference type="ARBA" id="ARBA00022490"/>
    </source>
</evidence>
<evidence type="ECO:0000256" key="1">
    <source>
        <dbReference type="ARBA" id="ARBA00001946"/>
    </source>
</evidence>
<comment type="subcellular location">
    <subcellularLocation>
        <location evidence="3">Cytoplasm</location>
    </subcellularLocation>
</comment>
<dbReference type="InterPro" id="IPR039582">
    <property type="entry name" value="THTPA"/>
</dbReference>
<evidence type="ECO:0000256" key="13">
    <source>
        <dbReference type="ARBA" id="ARBA00048194"/>
    </source>
</evidence>
<evidence type="ECO:0000313" key="15">
    <source>
        <dbReference type="EMBL" id="PNP42268.1"/>
    </source>
</evidence>
<feature type="domain" description="CYTH" evidence="14">
    <location>
        <begin position="13"/>
        <end position="169"/>
    </location>
</feature>
<comment type="catalytic activity">
    <reaction evidence="13">
        <text>thiamine triphosphate + H2O = thiamine diphosphate + phosphate + H(+)</text>
        <dbReference type="Rhea" id="RHEA:11744"/>
        <dbReference type="ChEBI" id="CHEBI:15377"/>
        <dbReference type="ChEBI" id="CHEBI:15378"/>
        <dbReference type="ChEBI" id="CHEBI:43474"/>
        <dbReference type="ChEBI" id="CHEBI:58937"/>
        <dbReference type="ChEBI" id="CHEBI:58938"/>
        <dbReference type="EC" id="3.6.1.28"/>
    </reaction>
</comment>
<keyword evidence="12" id="KW-0007">Acetylation</keyword>
<dbReference type="CDD" id="cd07758">
    <property type="entry name" value="ThTPase"/>
    <property type="match status" value="1"/>
</dbReference>
<proteinExistence type="inferred from homology"/>
<dbReference type="InterPro" id="IPR033469">
    <property type="entry name" value="CYTH-like_dom_sf"/>
</dbReference>
<dbReference type="PANTHER" id="PTHR14586:SF1">
    <property type="entry name" value="THIAMINE-TRIPHOSPHATASE"/>
    <property type="match status" value="1"/>
</dbReference>
<dbReference type="EC" id="3.6.1.28" evidence="6"/>
<evidence type="ECO:0000256" key="4">
    <source>
        <dbReference type="ARBA" id="ARBA00008181"/>
    </source>
</evidence>
<sequence>MAFRRLPVSTCVIEVERKFHSLAVRELTQHGGLPHFKNLWKLPDQIIRDSYYDKSNTLSSAGVWIRNRDGEWQAKIKKGGDFNNSRFEELSSIGDIAAFVKRATGIDGRETINFGLQPTATFSTTRETWVADDEFHVVLDTMDFGHQVGEIELQKTLAGENGGAPTERQKQQEMQIMDGRIVAFMKMYAWAFSPGEPKGKLTAYFERLRSRV</sequence>
<evidence type="ECO:0000259" key="14">
    <source>
        <dbReference type="Pfam" id="PF01928"/>
    </source>
</evidence>
<dbReference type="OrthoDB" id="442176at2759"/>
<evidence type="ECO:0000313" key="16">
    <source>
        <dbReference type="Proteomes" id="UP000236546"/>
    </source>
</evidence>
<evidence type="ECO:0000256" key="11">
    <source>
        <dbReference type="ARBA" id="ARBA00022842"/>
    </source>
</evidence>
<evidence type="ECO:0000256" key="6">
    <source>
        <dbReference type="ARBA" id="ARBA00012378"/>
    </source>
</evidence>
<evidence type="ECO:0000256" key="7">
    <source>
        <dbReference type="ARBA" id="ARBA00020088"/>
    </source>
</evidence>
<dbReference type="EMBL" id="MTYH01000051">
    <property type="protein sequence ID" value="PNP42268.1"/>
    <property type="molecule type" value="Genomic_DNA"/>
</dbReference>
<protein>
    <recommendedName>
        <fullName evidence="7">Thiamine-triphosphatase</fullName>
        <ecNumber evidence="6">3.6.1.28</ecNumber>
    </recommendedName>
</protein>
<keyword evidence="8" id="KW-0963">Cytoplasm</keyword>
<keyword evidence="9" id="KW-0479">Metal-binding</keyword>
<dbReference type="InterPro" id="IPR012177">
    <property type="entry name" value="ThTPase_euk"/>
</dbReference>
<accession>A0A2K0T9R2</accession>
<evidence type="ECO:0000256" key="5">
    <source>
        <dbReference type="ARBA" id="ARBA00011245"/>
    </source>
</evidence>
<evidence type="ECO:0000256" key="9">
    <source>
        <dbReference type="ARBA" id="ARBA00022723"/>
    </source>
</evidence>
<comment type="cofactor">
    <cofactor evidence="1">
        <name>Mg(2+)</name>
        <dbReference type="ChEBI" id="CHEBI:18420"/>
    </cofactor>
</comment>
<reference evidence="15 16" key="1">
    <citation type="submission" date="2017-02" db="EMBL/GenBank/DDBJ databases">
        <title>Genomes of Trichoderma spp. with biocontrol activity.</title>
        <authorList>
            <person name="Gardiner D."/>
            <person name="Kazan K."/>
            <person name="Vos C."/>
            <person name="Harvey P."/>
        </authorList>
    </citation>
    <scope>NUCLEOTIDE SEQUENCE [LARGE SCALE GENOMIC DNA]</scope>
    <source>
        <strain evidence="15 16">A5MH</strain>
    </source>
</reference>
<evidence type="ECO:0000256" key="12">
    <source>
        <dbReference type="ARBA" id="ARBA00022990"/>
    </source>
</evidence>
<dbReference type="GO" id="GO:0006772">
    <property type="term" value="P:thiamine metabolic process"/>
    <property type="evidence" value="ECO:0007669"/>
    <property type="project" value="InterPro"/>
</dbReference>
<keyword evidence="10" id="KW-0378">Hydrolase</keyword>
<dbReference type="GO" id="GO:0005737">
    <property type="term" value="C:cytoplasm"/>
    <property type="evidence" value="ECO:0007669"/>
    <property type="project" value="UniProtKB-SubCell"/>
</dbReference>